<dbReference type="PANTHER" id="PTHR30290">
    <property type="entry name" value="PERIPLASMIC BINDING COMPONENT OF ABC TRANSPORTER"/>
    <property type="match status" value="1"/>
</dbReference>
<dbReference type="SUPFAM" id="SSF49384">
    <property type="entry name" value="Carbohydrate-binding domain"/>
    <property type="match status" value="1"/>
</dbReference>
<keyword evidence="3" id="KW-1185">Reference proteome</keyword>
<dbReference type="GO" id="GO:0030246">
    <property type="term" value="F:carbohydrate binding"/>
    <property type="evidence" value="ECO:0007669"/>
    <property type="project" value="InterPro"/>
</dbReference>
<feature type="domain" description="Dockerin" evidence="1">
    <location>
        <begin position="168"/>
        <end position="236"/>
    </location>
</feature>
<reference evidence="2 3" key="1">
    <citation type="submission" date="2020-02" db="EMBL/GenBank/DDBJ databases">
        <authorList>
            <person name="Zheng R.K."/>
            <person name="Sun C.M."/>
        </authorList>
    </citation>
    <scope>NUCLEOTIDE SEQUENCE [LARGE SCALE GENOMIC DNA]</scope>
    <source>
        <strain evidence="3">zrk13</strain>
    </source>
</reference>
<dbReference type="EMBL" id="CP048914">
    <property type="protein sequence ID" value="QMS85148.1"/>
    <property type="molecule type" value="Genomic_DNA"/>
</dbReference>
<dbReference type="InterPro" id="IPR039424">
    <property type="entry name" value="SBP_5"/>
</dbReference>
<dbReference type="SUPFAM" id="SSF63446">
    <property type="entry name" value="Type I dockerin domain"/>
    <property type="match status" value="1"/>
</dbReference>
<evidence type="ECO:0000259" key="1">
    <source>
        <dbReference type="PROSITE" id="PS51766"/>
    </source>
</evidence>
<dbReference type="Pfam" id="PF00404">
    <property type="entry name" value="Dockerin_1"/>
    <property type="match status" value="1"/>
</dbReference>
<dbReference type="InterPro" id="IPR002105">
    <property type="entry name" value="Dockerin_1_rpt"/>
</dbReference>
<dbReference type="GO" id="GO:0004553">
    <property type="term" value="F:hydrolase activity, hydrolyzing O-glycosyl compounds"/>
    <property type="evidence" value="ECO:0007669"/>
    <property type="project" value="InterPro"/>
</dbReference>
<gene>
    <name evidence="2" type="ORF">G4Z02_05110</name>
</gene>
<dbReference type="Gene3D" id="2.60.40.680">
    <property type="match status" value="1"/>
</dbReference>
<evidence type="ECO:0000313" key="2">
    <source>
        <dbReference type="EMBL" id="QMS85148.1"/>
    </source>
</evidence>
<dbReference type="InterPro" id="IPR036439">
    <property type="entry name" value="Dockerin_dom_sf"/>
</dbReference>
<dbReference type="AlphaFoldDB" id="A0A7L7KTN7"/>
<dbReference type="Pfam" id="PF00496">
    <property type="entry name" value="SBP_bac_5"/>
    <property type="match status" value="1"/>
</dbReference>
<dbReference type="GO" id="GO:0015833">
    <property type="term" value="P:peptide transport"/>
    <property type="evidence" value="ECO:0007669"/>
    <property type="project" value="TreeGrafter"/>
</dbReference>
<dbReference type="InterPro" id="IPR000914">
    <property type="entry name" value="SBP_5_dom"/>
</dbReference>
<dbReference type="Gene3D" id="3.10.105.10">
    <property type="entry name" value="Dipeptide-binding Protein, Domain 3"/>
    <property type="match status" value="1"/>
</dbReference>
<dbReference type="CDD" id="cd14256">
    <property type="entry name" value="Dockerin_I"/>
    <property type="match status" value="1"/>
</dbReference>
<dbReference type="GO" id="GO:1904680">
    <property type="term" value="F:peptide transmembrane transporter activity"/>
    <property type="evidence" value="ECO:0007669"/>
    <property type="project" value="TreeGrafter"/>
</dbReference>
<dbReference type="Proteomes" id="UP000514720">
    <property type="component" value="Chromosome"/>
</dbReference>
<dbReference type="RefSeq" id="WP_258876924.1">
    <property type="nucleotide sequence ID" value="NZ_CP048914.1"/>
</dbReference>
<sequence>MLKKSVAVVMLLVVGFVSFVTLRDIAAEGNGLMITSTELEYITPDSDFSIDIVADNAVDLVGFQTKLLYDTSKFTLVSVEDSSSLGNPMTINDTIPGELVLNYVDVLQPLNGSQVLFTVTFHASSTILYEDVDVVTEDPAYMHQFITIDELYNVIPVDVVTFNFDQVKRGYIGDANLDGTVNITDAAIMQLYIAELTSLETWEAYFADVNQDGFVSVIDVAKVQLYVAGIISTLEPDGQVNITYNYANGVYDLTQIDTEDKAILFAAAERYLLDTMSGGVPLYTSASRVMFSDRTALFSPEYNGVLQFGEEYSSLTADDSTVYMYDAVYGNPGEYTWRDHFSYYPTEYNPYIVDDSASMDIIELFTGKLYKFYFGNDVSNFEINPDLAANNPVAVDPQIINGKVYATTWDIPLRTDLVWNYYPTFDTSLLPAGHDVLDANDYIWTWQTALDNQWFRATAGGGDFITNGIKNAQEYIDGTKTWTDVGLKAIDNNTIRLEFDFEKSMFDIKYMTTNQGWSPINQELYEYLGENTYGSSLENVAYSGPYTVDERTQGQFLFFAKNPLYAHEELYHFTGIQYRYIEADDQVFEEFLAGRLDTARVPSTRVNDFVNDPRISVVPGTTTWRLMINAFGTEENRDAYIAQYPNTGINNEFIPEPLLQYVDMRKALYYGIDRYQLAVTDALTYLPAYALFTDYYFIDAEGGISVRGSVAGQAILDDFGMGTYGYDAMMAYDYFIAAVNQGISDGYYTPGTPEAYTQIVLELRYASSGNTTAQAAATSLKQQYESLFVDDTNYIQVIIDVHDTEFPSNYYDYMMVANSDLGIGGISGSLIDAPGFLEVYQDDNVSGFTLNWGMDTHTPNIEVSYHNVDGTLVHEIWSFNALSQALQRRVYVRDGIIQYVFDSTTELIDAYMDMEGMVVATRSDGTNIAQYVLGDTLANLQVANGLDGLYAEIIVSDNGETFLMVVQELNGEYRVYDAGIYPLFTDAESAIQAHSGYPLGSVDGLLADDAAIAGNAYLSSMGYSTLAEIAVNTGAPIDQMEVYAVTWAGNYTGSDAYVVLHIDGYYLGWKWL</sequence>
<dbReference type="Gene3D" id="3.40.190.10">
    <property type="entry name" value="Periplasmic binding protein-like II"/>
    <property type="match status" value="1"/>
</dbReference>
<dbReference type="CDD" id="cd08547">
    <property type="entry name" value="Type_II_cohesin"/>
    <property type="match status" value="1"/>
</dbReference>
<evidence type="ECO:0000313" key="3">
    <source>
        <dbReference type="Proteomes" id="UP000514720"/>
    </source>
</evidence>
<proteinExistence type="predicted"/>
<organism evidence="2 3">
    <name type="scientific">Candidatus Xianfuyuplasma coldseepsis</name>
    <dbReference type="NCBI Taxonomy" id="2782163"/>
    <lineage>
        <taxon>Bacteria</taxon>
        <taxon>Bacillati</taxon>
        <taxon>Mycoplasmatota</taxon>
        <taxon>Mollicutes</taxon>
        <taxon>Candidatus Izemoplasmatales</taxon>
        <taxon>Candidatus Izemoplasmataceae</taxon>
        <taxon>Candidatus Xianfuyuplasma</taxon>
    </lineage>
</organism>
<dbReference type="PROSITE" id="PS51766">
    <property type="entry name" value="DOCKERIN"/>
    <property type="match status" value="1"/>
</dbReference>
<dbReference type="GO" id="GO:0000272">
    <property type="term" value="P:polysaccharide catabolic process"/>
    <property type="evidence" value="ECO:0007669"/>
    <property type="project" value="InterPro"/>
</dbReference>
<dbReference type="KEGG" id="xcl:G4Z02_05110"/>
<dbReference type="SUPFAM" id="SSF53850">
    <property type="entry name" value="Periplasmic binding protein-like II"/>
    <property type="match status" value="1"/>
</dbReference>
<dbReference type="InterPro" id="IPR016134">
    <property type="entry name" value="Dockerin_dom"/>
</dbReference>
<accession>A0A7L7KTN7</accession>
<dbReference type="InterPro" id="IPR008965">
    <property type="entry name" value="CBM2/CBM3_carb-bd_dom_sf"/>
</dbReference>
<dbReference type="Gene3D" id="3.90.76.10">
    <property type="entry name" value="Dipeptide-binding Protein, Domain 1"/>
    <property type="match status" value="1"/>
</dbReference>
<protein>
    <recommendedName>
        <fullName evidence="1">Dockerin domain-containing protein</fullName>
    </recommendedName>
</protein>
<dbReference type="Gene3D" id="1.10.1330.10">
    <property type="entry name" value="Dockerin domain"/>
    <property type="match status" value="1"/>
</dbReference>
<name>A0A7L7KTN7_9MOLU</name>